<dbReference type="Proteomes" id="UP000719412">
    <property type="component" value="Unassembled WGS sequence"/>
</dbReference>
<reference evidence="2" key="1">
    <citation type="journal article" date="2020" name="J Insects Food Feed">
        <title>The yellow mealworm (Tenebrio molitor) genome: a resource for the emerging insects as food and feed industry.</title>
        <authorList>
            <person name="Eriksson T."/>
            <person name="Andere A."/>
            <person name="Kelstrup H."/>
            <person name="Emery V."/>
            <person name="Picard C."/>
        </authorList>
    </citation>
    <scope>NUCLEOTIDE SEQUENCE</scope>
    <source>
        <strain evidence="2">Stoneville</strain>
        <tissue evidence="2">Whole head</tissue>
    </source>
</reference>
<evidence type="ECO:0000256" key="1">
    <source>
        <dbReference type="SAM" id="MobiDB-lite"/>
    </source>
</evidence>
<comment type="caution">
    <text evidence="2">The sequence shown here is derived from an EMBL/GenBank/DDBJ whole genome shotgun (WGS) entry which is preliminary data.</text>
</comment>
<dbReference type="AlphaFoldDB" id="A0A8J6HVZ5"/>
<proteinExistence type="predicted"/>
<accession>A0A8J6HVZ5</accession>
<organism evidence="2 3">
    <name type="scientific">Tenebrio molitor</name>
    <name type="common">Yellow mealworm beetle</name>
    <dbReference type="NCBI Taxonomy" id="7067"/>
    <lineage>
        <taxon>Eukaryota</taxon>
        <taxon>Metazoa</taxon>
        <taxon>Ecdysozoa</taxon>
        <taxon>Arthropoda</taxon>
        <taxon>Hexapoda</taxon>
        <taxon>Insecta</taxon>
        <taxon>Pterygota</taxon>
        <taxon>Neoptera</taxon>
        <taxon>Endopterygota</taxon>
        <taxon>Coleoptera</taxon>
        <taxon>Polyphaga</taxon>
        <taxon>Cucujiformia</taxon>
        <taxon>Tenebrionidae</taxon>
        <taxon>Tenebrio</taxon>
    </lineage>
</organism>
<keyword evidence="3" id="KW-1185">Reference proteome</keyword>
<dbReference type="EMBL" id="JABDTM020006601">
    <property type="protein sequence ID" value="KAH0821704.1"/>
    <property type="molecule type" value="Genomic_DNA"/>
</dbReference>
<name>A0A8J6HVZ5_TENMO</name>
<feature type="region of interest" description="Disordered" evidence="1">
    <location>
        <begin position="148"/>
        <end position="178"/>
    </location>
</feature>
<protein>
    <submittedName>
        <fullName evidence="2">Uncharacterized protein</fullName>
    </submittedName>
</protein>
<gene>
    <name evidence="2" type="ORF">GEV33_001087</name>
</gene>
<sequence length="308" mass="34925">MAARNSKTPTSPHQPASNPNIRYLGVTFSQNCTFTQDLNEILNKARNIANLLYRIRGRIRDCDPKTLYHTYKSFIRLVITNPLKHLSTDILSTDYRDLTENLQELVDSIPLCRPSTTLGLPRTSVPELGSPHFFCGYVSFLCFRSQDPNEPPAPDRTAQEPIGLSKSRMATNDSQSPQKYYRSPEKLLVCDHEYGLQLEEQEGIRGKSEENPIEENLKITLNIIGSDPVMDRDPWLFAGRWTFASETLLHRSARTPGKEDVLVPLRFASALSMGKMVVVGASFGREQHYTSLRCELCEPDLDLNYFPN</sequence>
<evidence type="ECO:0000313" key="2">
    <source>
        <dbReference type="EMBL" id="KAH0821704.1"/>
    </source>
</evidence>
<evidence type="ECO:0000313" key="3">
    <source>
        <dbReference type="Proteomes" id="UP000719412"/>
    </source>
</evidence>
<feature type="compositionally biased region" description="Polar residues" evidence="1">
    <location>
        <begin position="168"/>
        <end position="178"/>
    </location>
</feature>
<reference evidence="2" key="2">
    <citation type="submission" date="2021-08" db="EMBL/GenBank/DDBJ databases">
        <authorList>
            <person name="Eriksson T."/>
        </authorList>
    </citation>
    <scope>NUCLEOTIDE SEQUENCE</scope>
    <source>
        <strain evidence="2">Stoneville</strain>
        <tissue evidence="2">Whole head</tissue>
    </source>
</reference>